<dbReference type="OMA" id="DWWSLFA"/>
<reference evidence="3 5" key="1">
    <citation type="submission" date="2015-07" db="EMBL/GenBank/DDBJ databases">
        <authorList>
            <person name="Cajimat M.N.B."/>
            <person name="Milazzo M.L."/>
            <person name="Fulhorst C.F."/>
        </authorList>
    </citation>
    <scope>NUCLEOTIDE SEQUENCE [LARGE SCALE GENOMIC DNA]</scope>
    <source>
        <strain evidence="3">Single colony</strain>
    </source>
</reference>
<evidence type="ECO:0000256" key="1">
    <source>
        <dbReference type="SAM" id="MobiDB-lite"/>
    </source>
</evidence>
<feature type="chain" id="PRO_5035992727" evidence="2">
    <location>
        <begin position="18"/>
        <end position="345"/>
    </location>
</feature>
<organism evidence="3 5">
    <name type="scientific">Rhodotorula toruloides</name>
    <name type="common">Yeast</name>
    <name type="synonym">Rhodosporidium toruloides</name>
    <dbReference type="NCBI Taxonomy" id="5286"/>
    <lineage>
        <taxon>Eukaryota</taxon>
        <taxon>Fungi</taxon>
        <taxon>Dikarya</taxon>
        <taxon>Basidiomycota</taxon>
        <taxon>Pucciniomycotina</taxon>
        <taxon>Microbotryomycetes</taxon>
        <taxon>Sporidiobolales</taxon>
        <taxon>Sporidiobolaceae</taxon>
        <taxon>Rhodotorula</taxon>
    </lineage>
</organism>
<dbReference type="Proteomes" id="UP000199069">
    <property type="component" value="Unassembled WGS sequence"/>
</dbReference>
<feature type="signal peptide" evidence="2">
    <location>
        <begin position="1"/>
        <end position="17"/>
    </location>
</feature>
<gene>
    <name evidence="3" type="primary">FGENESH: predicted gene_10.252</name>
    <name evidence="4" type="ORF">AAT19DRAFT_9592</name>
    <name evidence="3" type="ORF">BN2166_0054150</name>
</gene>
<reference evidence="4 6" key="2">
    <citation type="journal article" date="2018" name="Elife">
        <title>Functional genomics of lipid metabolism in the oleaginous yeast Rhodosporidium toruloides.</title>
        <authorList>
            <person name="Coradetti S.T."/>
            <person name="Pinel D."/>
            <person name="Geiselman G."/>
            <person name="Ito M."/>
            <person name="Mondo S."/>
            <person name="Reilly M.C."/>
            <person name="Cheng Y.F."/>
            <person name="Bauer S."/>
            <person name="Grigoriev I."/>
            <person name="Gladden J.M."/>
            <person name="Simmons B.A."/>
            <person name="Brem R."/>
            <person name="Arkin A.P."/>
            <person name="Skerker J.M."/>
        </authorList>
    </citation>
    <scope>NUCLEOTIDE SEQUENCE [LARGE SCALE GENOMIC DNA]</scope>
    <source>
        <strain evidence="4 6">NBRC 0880</strain>
    </source>
</reference>
<proteinExistence type="predicted"/>
<dbReference type="PANTHER" id="PTHR40129">
    <property type="entry name" value="KETOPANTOATE REDUCTASE N-TERMINAL DOMAIN-CONTAINING PROTEIN"/>
    <property type="match status" value="1"/>
</dbReference>
<keyword evidence="2" id="KW-0732">Signal</keyword>
<dbReference type="STRING" id="5286.A0A0K3CIR1"/>
<feature type="region of interest" description="Disordered" evidence="1">
    <location>
        <begin position="147"/>
        <end position="168"/>
    </location>
</feature>
<dbReference type="OrthoDB" id="674948at2759"/>
<sequence length="345" mass="38215">MTLSTVLSTLFLPLTSLVQSPFQQPSSSSLRSAMDQVDLLILGAGWTASFLVPHLRTDHPNLSFTATTRDGRDDTLKWSFDPDREGKEQFEGLPKARAVLVTFPIRGEGGSRRLVQGYEKHAGSRARWIQLGSSGIWDGGPTLASLRASSPSSTAKPPPFEWTTRHSPYDRTNPRAIAEDELLSQHADTIVLNLVGLWGGTRNPLNWFSRIAPTKSALEQKGSLHLIHGLDVARAIVAVVLAPSLPSEGKERGERWVVSDLRVLDWWDLVSSHPAPPSPPSSSFPNKDHESSPDRTKWVLDLMHTHSIRALPRSPEELGRAIDSSEFWRSFGVCPFKGRWEEGKL</sequence>
<dbReference type="Gene3D" id="3.40.50.720">
    <property type="entry name" value="NAD(P)-binding Rossmann-like Domain"/>
    <property type="match status" value="1"/>
</dbReference>
<dbReference type="PANTHER" id="PTHR40129:SF2">
    <property type="entry name" value="KETOPANTOATE REDUCTASE N-TERMINAL DOMAIN-CONTAINING PROTEIN"/>
    <property type="match status" value="1"/>
</dbReference>
<dbReference type="EMBL" id="CWKI01000010">
    <property type="protein sequence ID" value="CTR09554.1"/>
    <property type="molecule type" value="Genomic_DNA"/>
</dbReference>
<evidence type="ECO:0000313" key="6">
    <source>
        <dbReference type="Proteomes" id="UP000239560"/>
    </source>
</evidence>
<accession>A0A0K3CIR1</accession>
<evidence type="ECO:0000313" key="5">
    <source>
        <dbReference type="Proteomes" id="UP000199069"/>
    </source>
</evidence>
<dbReference type="EMBL" id="LCTV02000010">
    <property type="protein sequence ID" value="PRQ72253.1"/>
    <property type="molecule type" value="Genomic_DNA"/>
</dbReference>
<protein>
    <submittedName>
        <fullName evidence="3">Uncharacterized protein</fullName>
    </submittedName>
</protein>
<name>A0A0K3CIR1_RHOTO</name>
<evidence type="ECO:0000313" key="3">
    <source>
        <dbReference type="EMBL" id="CTR09554.1"/>
    </source>
</evidence>
<dbReference type="AlphaFoldDB" id="A0A0K3CIR1"/>
<keyword evidence="5" id="KW-1185">Reference proteome</keyword>
<evidence type="ECO:0000313" key="4">
    <source>
        <dbReference type="EMBL" id="PRQ72253.1"/>
    </source>
</evidence>
<evidence type="ECO:0000256" key="2">
    <source>
        <dbReference type="SAM" id="SignalP"/>
    </source>
</evidence>
<dbReference type="Proteomes" id="UP000239560">
    <property type="component" value="Unassembled WGS sequence"/>
</dbReference>